<comment type="caution">
    <text evidence="6">The sequence shown here is derived from an EMBL/GenBank/DDBJ whole genome shotgun (WGS) entry which is preliminary data.</text>
</comment>
<dbReference type="GO" id="GO:0004022">
    <property type="term" value="F:alcohol dehydrogenase (NAD+) activity"/>
    <property type="evidence" value="ECO:0007669"/>
    <property type="project" value="UniProtKB-ARBA"/>
</dbReference>
<keyword evidence="3" id="KW-0520">NAD</keyword>
<dbReference type="EMBL" id="DVOE01000047">
    <property type="protein sequence ID" value="HIU98817.1"/>
    <property type="molecule type" value="Genomic_DNA"/>
</dbReference>
<accession>A0A9D1NA80</accession>
<dbReference type="Gene3D" id="3.40.50.1970">
    <property type="match status" value="1"/>
</dbReference>
<dbReference type="InterPro" id="IPR039697">
    <property type="entry name" value="Alcohol_dehydrogenase_Fe"/>
</dbReference>
<proteinExistence type="inferred from homology"/>
<protein>
    <submittedName>
        <fullName evidence="6">Iron-containing alcohol dehydrogenase</fullName>
    </submittedName>
</protein>
<sequence>MDFGYRQPVEIVFGSGARGRLADVMQKKGFKRGVLIADSVFVKNGMADEICGSAPVAAVFDDFGANPEIAAADAAAKLIRKNKADCVIALGGGSAMDLGKFAATVAAGKASAEELFYGELPSKGLPVIAMPATAGTGSEVTSVSVMSDSARAAKKPLVSDAFFAKVAIVDPELTLTVPPFVTAASGLDAISHALEAYWCKARNPVSDALAVRALALLFGAFEEVCRDGSDRAARTDMSLGALLAGMAFAPTRTAGVHACSYPLSEMYHLPHGEACAFTLDTFIRINSAAEPERMNALCRAIGFASPSAMASRIVRYKKLTGMRTTLSAIGCTDAAALAAACAAHPLQNNNPVSLTADQLEEAFKALG</sequence>
<dbReference type="InterPro" id="IPR056798">
    <property type="entry name" value="ADH_Fe_C"/>
</dbReference>
<dbReference type="SUPFAM" id="SSF56796">
    <property type="entry name" value="Dehydroquinate synthase-like"/>
    <property type="match status" value="1"/>
</dbReference>
<dbReference type="GO" id="GO:0046872">
    <property type="term" value="F:metal ion binding"/>
    <property type="evidence" value="ECO:0007669"/>
    <property type="project" value="InterPro"/>
</dbReference>
<dbReference type="InterPro" id="IPR018211">
    <property type="entry name" value="ADH_Fe_CS"/>
</dbReference>
<dbReference type="InterPro" id="IPR001670">
    <property type="entry name" value="ADH_Fe/GldA"/>
</dbReference>
<dbReference type="AlphaFoldDB" id="A0A9D1NA80"/>
<dbReference type="PROSITE" id="PS00913">
    <property type="entry name" value="ADH_IRON_1"/>
    <property type="match status" value="1"/>
</dbReference>
<feature type="domain" description="Alcohol dehydrogenase iron-type/glycerol dehydrogenase GldA" evidence="4">
    <location>
        <begin position="8"/>
        <end position="171"/>
    </location>
</feature>
<gene>
    <name evidence="6" type="ORF">IAC73_03120</name>
</gene>
<evidence type="ECO:0000259" key="4">
    <source>
        <dbReference type="Pfam" id="PF00465"/>
    </source>
</evidence>
<dbReference type="Pfam" id="PF00465">
    <property type="entry name" value="Fe-ADH"/>
    <property type="match status" value="1"/>
</dbReference>
<evidence type="ECO:0000313" key="7">
    <source>
        <dbReference type="Proteomes" id="UP000886857"/>
    </source>
</evidence>
<evidence type="ECO:0000313" key="6">
    <source>
        <dbReference type="EMBL" id="HIU98817.1"/>
    </source>
</evidence>
<evidence type="ECO:0000256" key="2">
    <source>
        <dbReference type="ARBA" id="ARBA00023002"/>
    </source>
</evidence>
<organism evidence="6 7">
    <name type="scientific">Candidatus Limadaptatus stercoripullorum</name>
    <dbReference type="NCBI Taxonomy" id="2840846"/>
    <lineage>
        <taxon>Bacteria</taxon>
        <taxon>Bacillati</taxon>
        <taxon>Bacillota</taxon>
        <taxon>Clostridia</taxon>
        <taxon>Eubacteriales</taxon>
        <taxon>Candidatus Limadaptatus</taxon>
    </lineage>
</organism>
<comment type="similarity">
    <text evidence="1">Belongs to the iron-containing alcohol dehydrogenase family.</text>
</comment>
<dbReference type="Gene3D" id="1.20.1090.10">
    <property type="entry name" value="Dehydroquinate synthase-like - alpha domain"/>
    <property type="match status" value="1"/>
</dbReference>
<evidence type="ECO:0000259" key="5">
    <source>
        <dbReference type="Pfam" id="PF25137"/>
    </source>
</evidence>
<name>A0A9D1NA80_9FIRM</name>
<reference evidence="6" key="2">
    <citation type="journal article" date="2021" name="PeerJ">
        <title>Extensive microbial diversity within the chicken gut microbiome revealed by metagenomics and culture.</title>
        <authorList>
            <person name="Gilroy R."/>
            <person name="Ravi A."/>
            <person name="Getino M."/>
            <person name="Pursley I."/>
            <person name="Horton D.L."/>
            <person name="Alikhan N.F."/>
            <person name="Baker D."/>
            <person name="Gharbi K."/>
            <person name="Hall N."/>
            <person name="Watson M."/>
            <person name="Adriaenssens E.M."/>
            <person name="Foster-Nyarko E."/>
            <person name="Jarju S."/>
            <person name="Secka A."/>
            <person name="Antonio M."/>
            <person name="Oren A."/>
            <person name="Chaudhuri R.R."/>
            <person name="La Ragione R."/>
            <person name="Hildebrand F."/>
            <person name="Pallen M.J."/>
        </authorList>
    </citation>
    <scope>NUCLEOTIDE SEQUENCE</scope>
    <source>
        <strain evidence="6">10406</strain>
    </source>
</reference>
<evidence type="ECO:0000256" key="3">
    <source>
        <dbReference type="ARBA" id="ARBA00023027"/>
    </source>
</evidence>
<evidence type="ECO:0000256" key="1">
    <source>
        <dbReference type="ARBA" id="ARBA00007358"/>
    </source>
</evidence>
<dbReference type="PANTHER" id="PTHR11496:SF102">
    <property type="entry name" value="ALCOHOL DEHYDROGENASE 4"/>
    <property type="match status" value="1"/>
</dbReference>
<dbReference type="Pfam" id="PF25137">
    <property type="entry name" value="ADH_Fe_C"/>
    <property type="match status" value="1"/>
</dbReference>
<dbReference type="PANTHER" id="PTHR11496">
    <property type="entry name" value="ALCOHOL DEHYDROGENASE"/>
    <property type="match status" value="1"/>
</dbReference>
<dbReference type="FunFam" id="3.40.50.1970:FF:000003">
    <property type="entry name" value="Alcohol dehydrogenase, iron-containing"/>
    <property type="match status" value="1"/>
</dbReference>
<dbReference type="Proteomes" id="UP000886857">
    <property type="component" value="Unassembled WGS sequence"/>
</dbReference>
<reference evidence="6" key="1">
    <citation type="submission" date="2020-10" db="EMBL/GenBank/DDBJ databases">
        <authorList>
            <person name="Gilroy R."/>
        </authorList>
    </citation>
    <scope>NUCLEOTIDE SEQUENCE</scope>
    <source>
        <strain evidence="6">10406</strain>
    </source>
</reference>
<keyword evidence="2" id="KW-0560">Oxidoreductase</keyword>
<feature type="domain" description="Fe-containing alcohol dehydrogenase-like C-terminal" evidence="5">
    <location>
        <begin position="182"/>
        <end position="365"/>
    </location>
</feature>